<accession>A0A645FMD0</accession>
<dbReference type="EMBL" id="VSSQ01062381">
    <property type="protein sequence ID" value="MPN15568.1"/>
    <property type="molecule type" value="Genomic_DNA"/>
</dbReference>
<dbReference type="SUPFAM" id="SSF56752">
    <property type="entry name" value="D-aminoacid aminotransferase-like PLP-dependent enzymes"/>
    <property type="match status" value="1"/>
</dbReference>
<dbReference type="EC" id="2.6.1.42" evidence="6"/>
<dbReference type="GO" id="GO:0008652">
    <property type="term" value="P:amino acid biosynthetic process"/>
    <property type="evidence" value="ECO:0007669"/>
    <property type="project" value="UniProtKB-KW"/>
</dbReference>
<evidence type="ECO:0000256" key="5">
    <source>
        <dbReference type="ARBA" id="ARBA00023304"/>
    </source>
</evidence>
<evidence type="ECO:0000256" key="3">
    <source>
        <dbReference type="ARBA" id="ARBA00022605"/>
    </source>
</evidence>
<keyword evidence="4" id="KW-0663">Pyridoxal phosphate</keyword>
<evidence type="ECO:0000256" key="2">
    <source>
        <dbReference type="ARBA" id="ARBA00009320"/>
    </source>
</evidence>
<protein>
    <submittedName>
        <fullName evidence="6">Branched-chain-amino-acid aminotransferase 2</fullName>
        <ecNumber evidence="6">2.6.1.42</ecNumber>
    </submittedName>
</protein>
<dbReference type="InterPro" id="IPR036038">
    <property type="entry name" value="Aminotransferase-like"/>
</dbReference>
<sequence length="201" mass="21832">MIILCPSGPYYAANRGKLSTTRIFVEDEFIRAAHGGTGYAKVGGNYAGSLRASQKAHECDCNDVLWLDAIEHKYVEEVGSSNAFFMIGDEIITAPLAGTILPGITRDSVLTLLREWGIRASERKISIDDIIAAAKKGELKEAFASGTAAVISPMGLLHYQDKEYAISNREVGPISQKLYDTITGIQTGKIADTHGWIQRVV</sequence>
<dbReference type="InterPro" id="IPR001544">
    <property type="entry name" value="Aminotrans_IV"/>
</dbReference>
<dbReference type="AlphaFoldDB" id="A0A645FMD0"/>
<comment type="cofactor">
    <cofactor evidence="1">
        <name>pyridoxal 5'-phosphate</name>
        <dbReference type="ChEBI" id="CHEBI:597326"/>
    </cofactor>
</comment>
<keyword evidence="5" id="KW-0100">Branched-chain amino acid biosynthesis</keyword>
<organism evidence="6">
    <name type="scientific">bioreactor metagenome</name>
    <dbReference type="NCBI Taxonomy" id="1076179"/>
    <lineage>
        <taxon>unclassified sequences</taxon>
        <taxon>metagenomes</taxon>
        <taxon>ecological metagenomes</taxon>
    </lineage>
</organism>
<reference evidence="6" key="1">
    <citation type="submission" date="2019-08" db="EMBL/GenBank/DDBJ databases">
        <authorList>
            <person name="Kucharzyk K."/>
            <person name="Murdoch R.W."/>
            <person name="Higgins S."/>
            <person name="Loffler F."/>
        </authorList>
    </citation>
    <scope>NUCLEOTIDE SEQUENCE</scope>
</reference>
<dbReference type="InterPro" id="IPR043132">
    <property type="entry name" value="BCAT-like_C"/>
</dbReference>
<keyword evidence="6" id="KW-0032">Aminotransferase</keyword>
<dbReference type="PROSITE" id="PS00770">
    <property type="entry name" value="AA_TRANSFER_CLASS_4"/>
    <property type="match status" value="1"/>
</dbReference>
<comment type="similarity">
    <text evidence="2">Belongs to the class-IV pyridoxal-phosphate-dependent aminotransferase family.</text>
</comment>
<dbReference type="PANTHER" id="PTHR11825:SF44">
    <property type="entry name" value="BRANCHED-CHAIN-AMINO-ACID AMINOTRANSFERASE"/>
    <property type="match status" value="1"/>
</dbReference>
<evidence type="ECO:0000256" key="4">
    <source>
        <dbReference type="ARBA" id="ARBA00022898"/>
    </source>
</evidence>
<dbReference type="GO" id="GO:0004084">
    <property type="term" value="F:branched-chain-amino-acid transaminase activity"/>
    <property type="evidence" value="ECO:0007669"/>
    <property type="project" value="UniProtKB-EC"/>
</dbReference>
<dbReference type="GO" id="GO:0009082">
    <property type="term" value="P:branched-chain amino acid biosynthetic process"/>
    <property type="evidence" value="ECO:0007669"/>
    <property type="project" value="UniProtKB-KW"/>
</dbReference>
<comment type="caution">
    <text evidence="6">The sequence shown here is derived from an EMBL/GenBank/DDBJ whole genome shotgun (WGS) entry which is preliminary data.</text>
</comment>
<dbReference type="Gene3D" id="3.20.10.10">
    <property type="entry name" value="D-amino Acid Aminotransferase, subunit A, domain 2"/>
    <property type="match status" value="1"/>
</dbReference>
<dbReference type="Pfam" id="PF01063">
    <property type="entry name" value="Aminotran_4"/>
    <property type="match status" value="1"/>
</dbReference>
<proteinExistence type="inferred from homology"/>
<keyword evidence="6" id="KW-0808">Transferase</keyword>
<evidence type="ECO:0000256" key="1">
    <source>
        <dbReference type="ARBA" id="ARBA00001933"/>
    </source>
</evidence>
<keyword evidence="3" id="KW-0028">Amino-acid biosynthesis</keyword>
<dbReference type="PANTHER" id="PTHR11825">
    <property type="entry name" value="SUBGROUP IIII AMINOTRANSFERASE"/>
    <property type="match status" value="1"/>
</dbReference>
<name>A0A645FMD0_9ZZZZ</name>
<evidence type="ECO:0000313" key="6">
    <source>
        <dbReference type="EMBL" id="MPN15568.1"/>
    </source>
</evidence>
<gene>
    <name evidence="6" type="primary">ilvK_10</name>
    <name evidence="6" type="ORF">SDC9_162902</name>
</gene>
<dbReference type="InterPro" id="IPR018300">
    <property type="entry name" value="Aminotrans_IV_CS"/>
</dbReference>
<dbReference type="InterPro" id="IPR005786">
    <property type="entry name" value="B_amino_transII"/>
</dbReference>